<feature type="region of interest" description="Disordered" evidence="1">
    <location>
        <begin position="287"/>
        <end position="325"/>
    </location>
</feature>
<gene>
    <name evidence="3" type="ORF">ACJMK2_016198</name>
</gene>
<dbReference type="EMBL" id="JBJQND010000015">
    <property type="protein sequence ID" value="KAL3852577.1"/>
    <property type="molecule type" value="Genomic_DNA"/>
</dbReference>
<feature type="domain" description="BLOC-1-related complex subunit 6 C-terminal helix" evidence="2">
    <location>
        <begin position="344"/>
        <end position="443"/>
    </location>
</feature>
<feature type="region of interest" description="Disordered" evidence="1">
    <location>
        <begin position="1"/>
        <end position="257"/>
    </location>
</feature>
<feature type="compositionally biased region" description="Basic and acidic residues" evidence="1">
    <location>
        <begin position="148"/>
        <end position="171"/>
    </location>
</feature>
<accession>A0ABD3UWI2</accession>
<dbReference type="InterPro" id="IPR046465">
    <property type="entry name" value="BORCS6_C"/>
</dbReference>
<dbReference type="PANTHER" id="PTHR13440:SF7">
    <property type="entry name" value="BLOC-1 RELATED COMPLEX SUBUNIT 6"/>
    <property type="match status" value="1"/>
</dbReference>
<dbReference type="Proteomes" id="UP001634394">
    <property type="component" value="Unassembled WGS sequence"/>
</dbReference>
<evidence type="ECO:0000259" key="2">
    <source>
        <dbReference type="Pfam" id="PF10157"/>
    </source>
</evidence>
<feature type="compositionally biased region" description="Basic and acidic residues" evidence="1">
    <location>
        <begin position="69"/>
        <end position="83"/>
    </location>
</feature>
<proteinExistence type="predicted"/>
<dbReference type="AlphaFoldDB" id="A0ABD3UWI2"/>
<evidence type="ECO:0000313" key="4">
    <source>
        <dbReference type="Proteomes" id="UP001634394"/>
    </source>
</evidence>
<organism evidence="3 4">
    <name type="scientific">Sinanodonta woodiana</name>
    <name type="common">Chinese pond mussel</name>
    <name type="synonym">Anodonta woodiana</name>
    <dbReference type="NCBI Taxonomy" id="1069815"/>
    <lineage>
        <taxon>Eukaryota</taxon>
        <taxon>Metazoa</taxon>
        <taxon>Spiralia</taxon>
        <taxon>Lophotrochozoa</taxon>
        <taxon>Mollusca</taxon>
        <taxon>Bivalvia</taxon>
        <taxon>Autobranchia</taxon>
        <taxon>Heteroconchia</taxon>
        <taxon>Palaeoheterodonta</taxon>
        <taxon>Unionida</taxon>
        <taxon>Unionoidea</taxon>
        <taxon>Unionidae</taxon>
        <taxon>Unioninae</taxon>
        <taxon>Sinanodonta</taxon>
    </lineage>
</organism>
<feature type="compositionally biased region" description="Polar residues" evidence="1">
    <location>
        <begin position="96"/>
        <end position="112"/>
    </location>
</feature>
<dbReference type="PANTHER" id="PTHR13440">
    <property type="entry name" value="BLOC-1 RELATED COMPLEX SUBUNIT 6"/>
    <property type="match status" value="1"/>
</dbReference>
<name>A0ABD3UWI2_SINWO</name>
<dbReference type="InterPro" id="IPR019314">
    <property type="entry name" value="BORCS6"/>
</dbReference>
<evidence type="ECO:0000313" key="3">
    <source>
        <dbReference type="EMBL" id="KAL3852577.1"/>
    </source>
</evidence>
<feature type="compositionally biased region" description="Polar residues" evidence="1">
    <location>
        <begin position="138"/>
        <end position="147"/>
    </location>
</feature>
<keyword evidence="4" id="KW-1185">Reference proteome</keyword>
<sequence length="451" mass="49157">MQSKISSMESEEQKEPDIISTHAVKTKCSDGGLVDSEGGSLNVSRSCERQDVLNKNGKPDVINSAKLDSMNKDTTEGSRKEDNSSPDGDVFYDGATSLSVQEGLSPHGNTMVESHGESGYLTDSAHSVTPRGDRLESIDSTESSITYRESRSPNDFNNYREEGSSDEKSTDTLEYLESGDKSPASKSNHSENSDFIPRPDNLLLPKSLQNYEQLEDSPVQSCAKEVKTKKPHDRQRSQSSAIPISRNKEGVDVSEENLSRSLPHGMITRKGDMIEFIADDLQEMIRRSSPRSRTDSSGLSSSTSSLRSINSTSSSASSAMGTSFTSGMSRSASSFLQQSPDSIPPIDPQAVIELENKARMVADNLDLMMGNLKSNLHKMSAITVGCLGAYKTSVDLTCDSVDGSIKSMYAMMAKCEELSKSMDPVYKLADQVKEIKRLLGIFESQLTEKSP</sequence>
<evidence type="ECO:0000256" key="1">
    <source>
        <dbReference type="SAM" id="MobiDB-lite"/>
    </source>
</evidence>
<feature type="compositionally biased region" description="Low complexity" evidence="1">
    <location>
        <begin position="295"/>
        <end position="325"/>
    </location>
</feature>
<reference evidence="3 4" key="1">
    <citation type="submission" date="2024-11" db="EMBL/GenBank/DDBJ databases">
        <title>Chromosome-level genome assembly of the freshwater bivalve Anodonta woodiana.</title>
        <authorList>
            <person name="Chen X."/>
        </authorList>
    </citation>
    <scope>NUCLEOTIDE SEQUENCE [LARGE SCALE GENOMIC DNA]</scope>
    <source>
        <strain evidence="3">MN2024</strain>
        <tissue evidence="3">Gills</tissue>
    </source>
</reference>
<protein>
    <recommendedName>
        <fullName evidence="2">BLOC-1-related complex subunit 6 C-terminal helix domain-containing protein</fullName>
    </recommendedName>
</protein>
<dbReference type="Pfam" id="PF10157">
    <property type="entry name" value="BORCS6"/>
    <property type="match status" value="1"/>
</dbReference>
<comment type="caution">
    <text evidence="3">The sequence shown here is derived from an EMBL/GenBank/DDBJ whole genome shotgun (WGS) entry which is preliminary data.</text>
</comment>